<gene>
    <name evidence="10" type="ORF">LAZ67_1005664</name>
</gene>
<evidence type="ECO:0000256" key="4">
    <source>
        <dbReference type="ARBA" id="ARBA00022741"/>
    </source>
</evidence>
<reference evidence="10 11" key="1">
    <citation type="submission" date="2022-01" db="EMBL/GenBank/DDBJ databases">
        <title>A chromosomal length assembly of Cordylochernes scorpioides.</title>
        <authorList>
            <person name="Zeh D."/>
            <person name="Zeh J."/>
        </authorList>
    </citation>
    <scope>NUCLEOTIDE SEQUENCE [LARGE SCALE GENOMIC DNA]</scope>
    <source>
        <strain evidence="10">IN4F17</strain>
        <tissue evidence="10">Whole Body</tissue>
    </source>
</reference>
<dbReference type="InterPro" id="IPR011009">
    <property type="entry name" value="Kinase-like_dom_sf"/>
</dbReference>
<evidence type="ECO:0000256" key="1">
    <source>
        <dbReference type="ARBA" id="ARBA00012513"/>
    </source>
</evidence>
<organism evidence="10 11">
    <name type="scientific">Cordylochernes scorpioides</name>
    <dbReference type="NCBI Taxonomy" id="51811"/>
    <lineage>
        <taxon>Eukaryota</taxon>
        <taxon>Metazoa</taxon>
        <taxon>Ecdysozoa</taxon>
        <taxon>Arthropoda</taxon>
        <taxon>Chelicerata</taxon>
        <taxon>Arachnida</taxon>
        <taxon>Pseudoscorpiones</taxon>
        <taxon>Cheliferoidea</taxon>
        <taxon>Chernetidae</taxon>
        <taxon>Cordylochernes</taxon>
    </lineage>
</organism>
<keyword evidence="6" id="KW-0067">ATP-binding</keyword>
<dbReference type="PROSITE" id="PS50011">
    <property type="entry name" value="PROTEIN_KINASE_DOM"/>
    <property type="match status" value="1"/>
</dbReference>
<dbReference type="InterPro" id="IPR008271">
    <property type="entry name" value="Ser/Thr_kinase_AS"/>
</dbReference>
<dbReference type="EMBL" id="CP092863">
    <property type="protein sequence ID" value="UYV61634.1"/>
    <property type="molecule type" value="Genomic_DNA"/>
</dbReference>
<keyword evidence="11" id="KW-1185">Reference proteome</keyword>
<evidence type="ECO:0000256" key="6">
    <source>
        <dbReference type="ARBA" id="ARBA00022840"/>
    </source>
</evidence>
<dbReference type="SMART" id="SM00220">
    <property type="entry name" value="S_TKc"/>
    <property type="match status" value="1"/>
</dbReference>
<accession>A0ABY6JY77</accession>
<dbReference type="InterPro" id="IPR052239">
    <property type="entry name" value="Ser/Thr-specific_kinases"/>
</dbReference>
<protein>
    <recommendedName>
        <fullName evidence="1">non-specific serine/threonine protein kinase</fullName>
        <ecNumber evidence="1">2.7.11.1</ecNumber>
    </recommendedName>
</protein>
<name>A0ABY6JY77_9ARAC</name>
<comment type="catalytic activity">
    <reaction evidence="8">
        <text>L-seryl-[protein] + ATP = O-phospho-L-seryl-[protein] + ADP + H(+)</text>
        <dbReference type="Rhea" id="RHEA:17989"/>
        <dbReference type="Rhea" id="RHEA-COMP:9863"/>
        <dbReference type="Rhea" id="RHEA-COMP:11604"/>
        <dbReference type="ChEBI" id="CHEBI:15378"/>
        <dbReference type="ChEBI" id="CHEBI:29999"/>
        <dbReference type="ChEBI" id="CHEBI:30616"/>
        <dbReference type="ChEBI" id="CHEBI:83421"/>
        <dbReference type="ChEBI" id="CHEBI:456216"/>
        <dbReference type="EC" id="2.7.11.1"/>
    </reaction>
</comment>
<evidence type="ECO:0000259" key="9">
    <source>
        <dbReference type="PROSITE" id="PS50011"/>
    </source>
</evidence>
<evidence type="ECO:0000256" key="5">
    <source>
        <dbReference type="ARBA" id="ARBA00022777"/>
    </source>
</evidence>
<dbReference type="PANTHER" id="PTHR45998:SF2">
    <property type="entry name" value="SERINE_THREONINE-PROTEIN KINASE 16"/>
    <property type="match status" value="1"/>
</dbReference>
<proteinExistence type="predicted"/>
<evidence type="ECO:0000256" key="3">
    <source>
        <dbReference type="ARBA" id="ARBA00022679"/>
    </source>
</evidence>
<dbReference type="PROSITE" id="PS00108">
    <property type="entry name" value="PROTEIN_KINASE_ST"/>
    <property type="match status" value="1"/>
</dbReference>
<evidence type="ECO:0000256" key="2">
    <source>
        <dbReference type="ARBA" id="ARBA00022527"/>
    </source>
</evidence>
<evidence type="ECO:0000313" key="11">
    <source>
        <dbReference type="Proteomes" id="UP001235939"/>
    </source>
</evidence>
<dbReference type="Gene3D" id="1.10.510.10">
    <property type="entry name" value="Transferase(Phosphotransferase) domain 1"/>
    <property type="match status" value="1"/>
</dbReference>
<keyword evidence="2" id="KW-0723">Serine/threonine-protein kinase</keyword>
<evidence type="ECO:0000256" key="8">
    <source>
        <dbReference type="ARBA" id="ARBA00048679"/>
    </source>
</evidence>
<dbReference type="InterPro" id="IPR000719">
    <property type="entry name" value="Prot_kinase_dom"/>
</dbReference>
<keyword evidence="5" id="KW-0418">Kinase</keyword>
<dbReference type="Proteomes" id="UP001235939">
    <property type="component" value="Chromosome 01"/>
</dbReference>
<keyword evidence="3" id="KW-0808">Transferase</keyword>
<feature type="domain" description="Protein kinase" evidence="9">
    <location>
        <begin position="17"/>
        <end position="296"/>
    </location>
</feature>
<keyword evidence="4" id="KW-0547">Nucleotide-binding</keyword>
<sequence>MAASDMRNRLCAAAPNMEYRLILGFSTVHLVQDKINYRLYALKIMACHDPEDEKAALQEAEYYQALSHPNLVTCTDYDLASRVPGSTLSRLPCSEVRILLPYFRRGTLQDELMMRQKRGDHIPESRVLRLFHGMCEGVRVLHTHRPHPLAHRDLKPANLLLSDDDTPVWMDFGSMGRARVEVKTSAQARALQDLAAEKCSMPYRAPELFSVESHTSLDERVDIWSLGCCLYALCYFQSPFDAAHIRGDSVALAVLSEAVVLPDNSPDRERHYIKKIWPNRKIFTPGYKNIANPPLIDSENIYLPPLHIKLGLMKNFVKAMDRNASGFAYLKQKFSSISEAKIKEGIFVGPQIRELQQDGNFQNSLNEFEAAEWNSFRNVCKNFLGSFKVENYRDIVNDLLLSYKALGCNMSLKIHFLHSHLDFFPDNLGAVSDEHGERFHQAISSMEKRYQGKWSPAMLVDDCWALKRDLPQAKYSSGLHTLIKSMLEVSALQRPFIDGVIQVVESLLAQQDSVA</sequence>
<comment type="catalytic activity">
    <reaction evidence="7">
        <text>L-threonyl-[protein] + ATP = O-phospho-L-threonyl-[protein] + ADP + H(+)</text>
        <dbReference type="Rhea" id="RHEA:46608"/>
        <dbReference type="Rhea" id="RHEA-COMP:11060"/>
        <dbReference type="Rhea" id="RHEA-COMP:11605"/>
        <dbReference type="ChEBI" id="CHEBI:15378"/>
        <dbReference type="ChEBI" id="CHEBI:30013"/>
        <dbReference type="ChEBI" id="CHEBI:30616"/>
        <dbReference type="ChEBI" id="CHEBI:61977"/>
        <dbReference type="ChEBI" id="CHEBI:456216"/>
        <dbReference type="EC" id="2.7.11.1"/>
    </reaction>
</comment>
<dbReference type="PANTHER" id="PTHR45998">
    <property type="entry name" value="SERINE/THREONINE-PROTEIN KINASE 16"/>
    <property type="match status" value="1"/>
</dbReference>
<evidence type="ECO:0000313" key="10">
    <source>
        <dbReference type="EMBL" id="UYV61634.1"/>
    </source>
</evidence>
<dbReference type="SUPFAM" id="SSF56112">
    <property type="entry name" value="Protein kinase-like (PK-like)"/>
    <property type="match status" value="1"/>
</dbReference>
<dbReference type="EC" id="2.7.11.1" evidence="1"/>
<dbReference type="Pfam" id="PF00069">
    <property type="entry name" value="Pkinase"/>
    <property type="match status" value="1"/>
</dbReference>
<evidence type="ECO:0000256" key="7">
    <source>
        <dbReference type="ARBA" id="ARBA00047899"/>
    </source>
</evidence>